<feature type="compositionally biased region" description="Basic residues" evidence="1">
    <location>
        <begin position="120"/>
        <end position="133"/>
    </location>
</feature>
<feature type="compositionally biased region" description="Acidic residues" evidence="1">
    <location>
        <begin position="241"/>
        <end position="252"/>
    </location>
</feature>
<proteinExistence type="predicted"/>
<reference evidence="3" key="2">
    <citation type="submission" date="2025-08" db="UniProtKB">
        <authorList>
            <consortium name="RefSeq"/>
        </authorList>
    </citation>
    <scope>IDENTIFICATION</scope>
</reference>
<keyword evidence="2" id="KW-1185">Reference proteome</keyword>
<dbReference type="AlphaFoldDB" id="A0A1S3WLC1"/>
<feature type="compositionally biased region" description="Polar residues" evidence="1">
    <location>
        <begin position="48"/>
        <end position="62"/>
    </location>
</feature>
<feature type="compositionally biased region" description="Acidic residues" evidence="1">
    <location>
        <begin position="211"/>
        <end position="226"/>
    </location>
</feature>
<evidence type="ECO:0000256" key="1">
    <source>
        <dbReference type="SAM" id="MobiDB-lite"/>
    </source>
</evidence>
<accession>A0A1S3WLC1</accession>
<dbReference type="InParanoid" id="A0A1S3WLC1"/>
<dbReference type="FunCoup" id="A0A1S3WLC1">
    <property type="interactions" value="2682"/>
</dbReference>
<dbReference type="RefSeq" id="XP_016047145.2">
    <property type="nucleotide sequence ID" value="XM_016191659.2"/>
</dbReference>
<evidence type="ECO:0000313" key="3">
    <source>
        <dbReference type="RefSeq" id="XP_016047145.2"/>
    </source>
</evidence>
<feature type="compositionally biased region" description="Basic and acidic residues" evidence="1">
    <location>
        <begin position="253"/>
        <end position="266"/>
    </location>
</feature>
<evidence type="ECO:0000313" key="2">
    <source>
        <dbReference type="Proteomes" id="UP001652624"/>
    </source>
</evidence>
<feature type="region of interest" description="Disordered" evidence="1">
    <location>
        <begin position="21"/>
        <end position="266"/>
    </location>
</feature>
<dbReference type="InterPro" id="IPR026719">
    <property type="entry name" value="ERICH1"/>
</dbReference>
<sequence>MAAQRRNMFVDKVLKRLYASVPCDQDKRTLGTTSEKPPVKVAPEKVTSRNTPAQTGQGTADGNTKIPPGRRLYTVSLPPEGYVPEFLEPPCDLGSQSSSDSKSSESSEDTEDKNPDDQPKRRRIRKHKSKQKFKNPSNVHAEEAELEKQQNLLQEKSQPRHTDGSIMSKNKKRKLKKKQQLKRKKAAGLLTKTASGVNFLYQPEEGGSEQGDTDGEEGVTDPEEEGPTGSTQEERGTALQEEQETDPEEEEHTDTQEKEDHRTNEKADGILNFLKSTQEMYFYDGVSETSDIAVLMETAEELFKHLETHSMSPSDVLILDHMRTLLLLQDTERLQKALEMFPDHCVMPPDHARVISAFFSYWITHVLPEKKQ</sequence>
<dbReference type="PANTHER" id="PTHR22444:SF1">
    <property type="entry name" value="GLUTAMATE-RICH PROTEIN 1"/>
    <property type="match status" value="1"/>
</dbReference>
<feature type="compositionally biased region" description="Basic residues" evidence="1">
    <location>
        <begin position="169"/>
        <end position="186"/>
    </location>
</feature>
<organism evidence="2 3">
    <name type="scientific">Erinaceus europaeus</name>
    <name type="common">Western European hedgehog</name>
    <dbReference type="NCBI Taxonomy" id="9365"/>
    <lineage>
        <taxon>Eukaryota</taxon>
        <taxon>Metazoa</taxon>
        <taxon>Chordata</taxon>
        <taxon>Craniata</taxon>
        <taxon>Vertebrata</taxon>
        <taxon>Euteleostomi</taxon>
        <taxon>Mammalia</taxon>
        <taxon>Eutheria</taxon>
        <taxon>Laurasiatheria</taxon>
        <taxon>Eulipotyphla</taxon>
        <taxon>Erinaceidae</taxon>
        <taxon>Erinaceinae</taxon>
        <taxon>Erinaceus</taxon>
    </lineage>
</organism>
<name>A0A1S3WLC1_ERIEU</name>
<dbReference type="PANTHER" id="PTHR22444">
    <property type="entry name" value="GLUTAMATE-RICH PROTEIN 1"/>
    <property type="match status" value="1"/>
</dbReference>
<reference evidence="2" key="1">
    <citation type="submission" date="2025-05" db="UniProtKB">
        <authorList>
            <consortium name="RefSeq"/>
        </authorList>
    </citation>
    <scope>NUCLEOTIDE SEQUENCE [LARGE SCALE GENOMIC DNA]</scope>
</reference>
<dbReference type="OrthoDB" id="6151351at2759"/>
<protein>
    <submittedName>
        <fullName evidence="3">Glutamate-rich protein 1</fullName>
    </submittedName>
</protein>
<dbReference type="Proteomes" id="UP001652624">
    <property type="component" value="Chromosome 2"/>
</dbReference>
<dbReference type="GeneID" id="103121204"/>
<dbReference type="eggNOG" id="ENOG502S06A">
    <property type="taxonomic scope" value="Eukaryota"/>
</dbReference>
<gene>
    <name evidence="3" type="primary">ERICH1</name>
</gene>
<dbReference type="CTD" id="157697"/>